<organism evidence="1 2">
    <name type="scientific">Monilinia laxa</name>
    <name type="common">Brown rot fungus</name>
    <name type="synonym">Sclerotinia laxa</name>
    <dbReference type="NCBI Taxonomy" id="61186"/>
    <lineage>
        <taxon>Eukaryota</taxon>
        <taxon>Fungi</taxon>
        <taxon>Dikarya</taxon>
        <taxon>Ascomycota</taxon>
        <taxon>Pezizomycotina</taxon>
        <taxon>Leotiomycetes</taxon>
        <taxon>Helotiales</taxon>
        <taxon>Sclerotiniaceae</taxon>
        <taxon>Monilinia</taxon>
    </lineage>
</organism>
<keyword evidence="2" id="KW-1185">Reference proteome</keyword>
<accession>A0A5N6JTG9</accession>
<dbReference type="AlphaFoldDB" id="A0A5N6JTG9"/>
<gene>
    <name evidence="1" type="ORF">EYC80_008105</name>
</gene>
<evidence type="ECO:0000313" key="2">
    <source>
        <dbReference type="Proteomes" id="UP000326757"/>
    </source>
</evidence>
<proteinExistence type="predicted"/>
<name>A0A5N6JTG9_MONLA</name>
<comment type="caution">
    <text evidence="1">The sequence shown here is derived from an EMBL/GenBank/DDBJ whole genome shotgun (WGS) entry which is preliminary data.</text>
</comment>
<evidence type="ECO:0000313" key="1">
    <source>
        <dbReference type="EMBL" id="KAB8292368.1"/>
    </source>
</evidence>
<sequence length="68" mass="8119">MKERACLDCKLARFCTNSKDQSLNQTLIILSELRYYNYKPYIIEVSRVVRIFEDIVSSYSRLREIAHD</sequence>
<reference evidence="1 2" key="1">
    <citation type="submission" date="2019-06" db="EMBL/GenBank/DDBJ databases">
        <title>Genome Sequence of the Brown Rot Fungal Pathogen Monilinia laxa.</title>
        <authorList>
            <person name="De Miccolis Angelini R.M."/>
            <person name="Landi L."/>
            <person name="Abate D."/>
            <person name="Pollastro S."/>
            <person name="Romanazzi G."/>
            <person name="Faretra F."/>
        </authorList>
    </citation>
    <scope>NUCLEOTIDE SEQUENCE [LARGE SCALE GENOMIC DNA]</scope>
    <source>
        <strain evidence="1 2">Mlax316</strain>
    </source>
</reference>
<dbReference type="Proteomes" id="UP000326757">
    <property type="component" value="Unassembled WGS sequence"/>
</dbReference>
<dbReference type="EMBL" id="VIGI01000013">
    <property type="protein sequence ID" value="KAB8292368.1"/>
    <property type="molecule type" value="Genomic_DNA"/>
</dbReference>
<protein>
    <submittedName>
        <fullName evidence="1">Uncharacterized protein</fullName>
    </submittedName>
</protein>